<feature type="domain" description="ABC transmembrane type-1" evidence="8">
    <location>
        <begin position="111"/>
        <end position="343"/>
    </location>
</feature>
<keyword evidence="2 7" id="KW-0813">Transport</keyword>
<evidence type="ECO:0000256" key="5">
    <source>
        <dbReference type="ARBA" id="ARBA00022989"/>
    </source>
</evidence>
<keyword evidence="10" id="KW-1185">Reference proteome</keyword>
<feature type="transmembrane region" description="Helical" evidence="7">
    <location>
        <begin position="278"/>
        <end position="304"/>
    </location>
</feature>
<comment type="similarity">
    <text evidence="7">Belongs to the binding-protein-dependent transport system permease family.</text>
</comment>
<evidence type="ECO:0000256" key="4">
    <source>
        <dbReference type="ARBA" id="ARBA00022692"/>
    </source>
</evidence>
<evidence type="ECO:0000313" key="10">
    <source>
        <dbReference type="Proteomes" id="UP000199062"/>
    </source>
</evidence>
<evidence type="ECO:0000256" key="7">
    <source>
        <dbReference type="RuleBase" id="RU363032"/>
    </source>
</evidence>
<keyword evidence="6 7" id="KW-0472">Membrane</keyword>
<dbReference type="PROSITE" id="PS50928">
    <property type="entry name" value="ABC_TM1"/>
    <property type="match status" value="1"/>
</dbReference>
<sequence length="359" mass="39459">MSRWKYFLQRLVLTVPILLLAMSIVFLIVRAGPLDPARAIVGMGNPAGYHDVAVDLGIERAVRVDGEVRYVDVPLWQQYVDFMAGLLTLDLGQSWVIYPETSVYEVIALRAPRTLWLGFWSVLIALFVGIPLGFYAGLNPNTWGDYTASFGGIVWRAMPNFWLAVILVAVLSNSQQLFGFSWQQLVVPTNVVTAPNLGFLTDPGMFLSDPGRAFDQLLGATKQILPAAIVLGSSSMGNEMRIGRTAVLETINSNYVETARAKGVSARSIVWKHVFRNALIPLIPIITAEAFLLIGGSVIVEYIFAINGLGQLFFTAATKGDLPLVGSLAFIFILLTLSLNVLQDFLYTIIDPRVGYEEN</sequence>
<keyword evidence="3" id="KW-1003">Cell membrane</keyword>
<dbReference type="GO" id="GO:0005886">
    <property type="term" value="C:plasma membrane"/>
    <property type="evidence" value="ECO:0007669"/>
    <property type="project" value="UniProtKB-SubCell"/>
</dbReference>
<dbReference type="InterPro" id="IPR035906">
    <property type="entry name" value="MetI-like_sf"/>
</dbReference>
<gene>
    <name evidence="9" type="ORF">SAMN05216559_1001</name>
</gene>
<evidence type="ECO:0000256" key="3">
    <source>
        <dbReference type="ARBA" id="ARBA00022475"/>
    </source>
</evidence>
<dbReference type="AlphaFoldDB" id="A0A1I6KL97"/>
<evidence type="ECO:0000256" key="2">
    <source>
        <dbReference type="ARBA" id="ARBA00022448"/>
    </source>
</evidence>
<name>A0A1I6KL97_9EURY</name>
<evidence type="ECO:0000313" key="9">
    <source>
        <dbReference type="EMBL" id="SFR92033.1"/>
    </source>
</evidence>
<dbReference type="Gene3D" id="1.10.3720.10">
    <property type="entry name" value="MetI-like"/>
    <property type="match status" value="1"/>
</dbReference>
<dbReference type="STRING" id="767519.SAMN05216559_1001"/>
<dbReference type="RefSeq" id="WP_089814445.1">
    <property type="nucleotide sequence ID" value="NZ_FOZK01000001.1"/>
</dbReference>
<reference evidence="9 10" key="1">
    <citation type="submission" date="2016-10" db="EMBL/GenBank/DDBJ databases">
        <authorList>
            <person name="de Groot N.N."/>
        </authorList>
    </citation>
    <scope>NUCLEOTIDE SEQUENCE [LARGE SCALE GENOMIC DNA]</scope>
    <source>
        <strain evidence="9 10">CGMCC 1.10457</strain>
    </source>
</reference>
<comment type="subcellular location">
    <subcellularLocation>
        <location evidence="1 7">Cell membrane</location>
        <topology evidence="1 7">Multi-pass membrane protein</topology>
    </subcellularLocation>
</comment>
<dbReference type="PANTHER" id="PTHR43163:SF6">
    <property type="entry name" value="DIPEPTIDE TRANSPORT SYSTEM PERMEASE PROTEIN DPPB-RELATED"/>
    <property type="match status" value="1"/>
</dbReference>
<feature type="transmembrane region" description="Helical" evidence="7">
    <location>
        <begin position="324"/>
        <end position="342"/>
    </location>
</feature>
<dbReference type="OrthoDB" id="44105at2157"/>
<evidence type="ECO:0000259" key="8">
    <source>
        <dbReference type="PROSITE" id="PS50928"/>
    </source>
</evidence>
<dbReference type="GO" id="GO:0055085">
    <property type="term" value="P:transmembrane transport"/>
    <property type="evidence" value="ECO:0007669"/>
    <property type="project" value="InterPro"/>
</dbReference>
<feature type="transmembrane region" description="Helical" evidence="7">
    <location>
        <begin position="6"/>
        <end position="29"/>
    </location>
</feature>
<dbReference type="SUPFAM" id="SSF161098">
    <property type="entry name" value="MetI-like"/>
    <property type="match status" value="1"/>
</dbReference>
<feature type="transmembrane region" description="Helical" evidence="7">
    <location>
        <begin position="150"/>
        <end position="171"/>
    </location>
</feature>
<dbReference type="CDD" id="cd06261">
    <property type="entry name" value="TM_PBP2"/>
    <property type="match status" value="1"/>
</dbReference>
<dbReference type="PANTHER" id="PTHR43163">
    <property type="entry name" value="DIPEPTIDE TRANSPORT SYSTEM PERMEASE PROTEIN DPPB-RELATED"/>
    <property type="match status" value="1"/>
</dbReference>
<keyword evidence="5 7" id="KW-1133">Transmembrane helix</keyword>
<proteinExistence type="inferred from homology"/>
<feature type="transmembrane region" description="Helical" evidence="7">
    <location>
        <begin position="115"/>
        <end position="138"/>
    </location>
</feature>
<dbReference type="EMBL" id="FOZK01000001">
    <property type="protein sequence ID" value="SFR92033.1"/>
    <property type="molecule type" value="Genomic_DNA"/>
</dbReference>
<evidence type="ECO:0000256" key="6">
    <source>
        <dbReference type="ARBA" id="ARBA00023136"/>
    </source>
</evidence>
<organism evidence="9 10">
    <name type="scientific">Halomicrobium zhouii</name>
    <dbReference type="NCBI Taxonomy" id="767519"/>
    <lineage>
        <taxon>Archaea</taxon>
        <taxon>Methanobacteriati</taxon>
        <taxon>Methanobacteriota</taxon>
        <taxon>Stenosarchaea group</taxon>
        <taxon>Halobacteria</taxon>
        <taxon>Halobacteriales</taxon>
        <taxon>Haloarculaceae</taxon>
        <taxon>Halomicrobium</taxon>
    </lineage>
</organism>
<dbReference type="Proteomes" id="UP000199062">
    <property type="component" value="Unassembled WGS sequence"/>
</dbReference>
<accession>A0A1I6KL97</accession>
<evidence type="ECO:0000256" key="1">
    <source>
        <dbReference type="ARBA" id="ARBA00004651"/>
    </source>
</evidence>
<dbReference type="InterPro" id="IPR000515">
    <property type="entry name" value="MetI-like"/>
</dbReference>
<protein>
    <submittedName>
        <fullName evidence="9">Peptide/nickel transport system permease protein</fullName>
    </submittedName>
</protein>
<keyword evidence="4 7" id="KW-0812">Transmembrane</keyword>
<dbReference type="Pfam" id="PF00528">
    <property type="entry name" value="BPD_transp_1"/>
    <property type="match status" value="1"/>
</dbReference>